<keyword evidence="4 7" id="KW-0732">Signal</keyword>
<feature type="chain" id="PRO_5014996122" description="Probable sugar-binding periplasmic protein" evidence="7">
    <location>
        <begin position="25"/>
        <end position="419"/>
    </location>
</feature>
<comment type="similarity">
    <text evidence="2">Belongs to the bacterial solute-binding protein 1 family.</text>
</comment>
<dbReference type="Pfam" id="PF01547">
    <property type="entry name" value="SBP_bac_1"/>
    <property type="match status" value="1"/>
</dbReference>
<organism evidence="8 9">
    <name type="scientific">Enterovibrio norvegicus</name>
    <dbReference type="NCBI Taxonomy" id="188144"/>
    <lineage>
        <taxon>Bacteria</taxon>
        <taxon>Pseudomonadati</taxon>
        <taxon>Pseudomonadota</taxon>
        <taxon>Gammaproteobacteria</taxon>
        <taxon>Vibrionales</taxon>
        <taxon>Vibrionaceae</taxon>
        <taxon>Enterovibrio</taxon>
    </lineage>
</organism>
<sequence>MRSATHMKCLAASLVLATSLSSHAGDVEVLHWWTSGGEARSVDSLKQMMNEKGHEWRDFAVPGRAGESALNTLRIRALSGNLPDAAQIKGPDIKDWGNFGFLTNLDRIAQEQGWDSLLPKRISDILKANGHYVAVPFNIHRVNWLWANPDIFKDVGVAVPTTLDEFFIVAEKIKKAGYIPLALGEEPWQEATLFDSIALATLGAADYRRAFVKQDSDTLSSDKMREALVTFRKMKAFTDADAPGRNWSDTTSLVIEGKAAMQVMGDWAKGEFAAKGKIPGRDFICVPAPGTQHQFAFNIDSFVFFKSSDKRKVDSQEALATLIMTPNFQRIFNKDKGSIPVRLDMNLSDFDSCAQNSFNAFTRAAASDKLVPSFSHDMAVGRASQRAMFDVLSQFFNNNDQSIDETLRQLRAAVMAANL</sequence>
<dbReference type="Proteomes" id="UP000235387">
    <property type="component" value="Unassembled WGS sequence"/>
</dbReference>
<evidence type="ECO:0000256" key="5">
    <source>
        <dbReference type="ARBA" id="ARBA00049629"/>
    </source>
</evidence>
<dbReference type="InterPro" id="IPR006059">
    <property type="entry name" value="SBP"/>
</dbReference>
<dbReference type="InterPro" id="IPR050490">
    <property type="entry name" value="Bact_solute-bd_prot1"/>
</dbReference>
<comment type="function">
    <text evidence="5">Part of a binding-protein-dependent transport system for a sugar.</text>
</comment>
<evidence type="ECO:0000256" key="1">
    <source>
        <dbReference type="ARBA" id="ARBA00004418"/>
    </source>
</evidence>
<dbReference type="SUPFAM" id="SSF53850">
    <property type="entry name" value="Periplasmic binding protein-like II"/>
    <property type="match status" value="1"/>
</dbReference>
<name>A0A2N7L4X3_9GAMM</name>
<dbReference type="EMBL" id="MDAL01000060">
    <property type="protein sequence ID" value="PMN88371.1"/>
    <property type="molecule type" value="Genomic_DNA"/>
</dbReference>
<protein>
    <recommendedName>
        <fullName evidence="6">Probable sugar-binding periplasmic protein</fullName>
    </recommendedName>
</protein>
<feature type="signal peptide" evidence="7">
    <location>
        <begin position="1"/>
        <end position="24"/>
    </location>
</feature>
<accession>A0A2N7L4X3</accession>
<dbReference type="GO" id="GO:0042597">
    <property type="term" value="C:periplasmic space"/>
    <property type="evidence" value="ECO:0007669"/>
    <property type="project" value="UniProtKB-SubCell"/>
</dbReference>
<evidence type="ECO:0000256" key="3">
    <source>
        <dbReference type="ARBA" id="ARBA00022448"/>
    </source>
</evidence>
<evidence type="ECO:0000313" key="8">
    <source>
        <dbReference type="EMBL" id="PMN88371.1"/>
    </source>
</evidence>
<evidence type="ECO:0000256" key="7">
    <source>
        <dbReference type="SAM" id="SignalP"/>
    </source>
</evidence>
<evidence type="ECO:0000256" key="4">
    <source>
        <dbReference type="ARBA" id="ARBA00022729"/>
    </source>
</evidence>
<evidence type="ECO:0000256" key="6">
    <source>
        <dbReference type="ARBA" id="ARBA00049753"/>
    </source>
</evidence>
<dbReference type="AlphaFoldDB" id="A0A2N7L4X3"/>
<comment type="subcellular location">
    <subcellularLocation>
        <location evidence="1">Periplasm</location>
    </subcellularLocation>
</comment>
<dbReference type="PANTHER" id="PTHR43649">
    <property type="entry name" value="ARABINOSE-BINDING PROTEIN-RELATED"/>
    <property type="match status" value="1"/>
</dbReference>
<evidence type="ECO:0000256" key="2">
    <source>
        <dbReference type="ARBA" id="ARBA00008520"/>
    </source>
</evidence>
<dbReference type="PANTHER" id="PTHR43649:SF28">
    <property type="entry name" value="BINDING PROTEIN COMPONENT OF ABC SUGAR TRANSPORTER-RELATED"/>
    <property type="match status" value="1"/>
</dbReference>
<proteinExistence type="inferred from homology"/>
<comment type="caution">
    <text evidence="8">The sequence shown here is derived from an EMBL/GenBank/DDBJ whole genome shotgun (WGS) entry which is preliminary data.</text>
</comment>
<reference evidence="9" key="1">
    <citation type="submission" date="2016-07" db="EMBL/GenBank/DDBJ databases">
        <title>Nontailed viruses are major unrecognized killers of bacteria in the ocean.</title>
        <authorList>
            <person name="Kauffman K."/>
            <person name="Hussain F."/>
            <person name="Yang J."/>
            <person name="Arevalo P."/>
            <person name="Brown J."/>
            <person name="Cutler M."/>
            <person name="Kelly L."/>
            <person name="Polz M.F."/>
        </authorList>
    </citation>
    <scope>NUCLEOTIDE SEQUENCE [LARGE SCALE GENOMIC DNA]</scope>
    <source>
        <strain evidence="9">10N.261.45.A10</strain>
    </source>
</reference>
<evidence type="ECO:0000313" key="9">
    <source>
        <dbReference type="Proteomes" id="UP000235387"/>
    </source>
</evidence>
<dbReference type="Gene3D" id="3.40.190.10">
    <property type="entry name" value="Periplasmic binding protein-like II"/>
    <property type="match status" value="2"/>
</dbReference>
<gene>
    <name evidence="8" type="ORF">BCT23_08095</name>
</gene>
<keyword evidence="3" id="KW-0813">Transport</keyword>